<sequence>MIDVVVLLVPDQLHRQAMARVLRTEADPVFADAAFEIGRAADVEGSVGAEKNVCVSHDLILSATTDSFPWVELVEGSAAAAGGCGLDRLDHRGLRLVGSRVSVIELVEMT</sequence>
<organism evidence="1 2">
    <name type="scientific">Nocardioides albus</name>
    <dbReference type="NCBI Taxonomy" id="1841"/>
    <lineage>
        <taxon>Bacteria</taxon>
        <taxon>Bacillati</taxon>
        <taxon>Actinomycetota</taxon>
        <taxon>Actinomycetes</taxon>
        <taxon>Propionibacteriales</taxon>
        <taxon>Nocardioidaceae</taxon>
        <taxon>Nocardioides</taxon>
    </lineage>
</organism>
<dbReference type="AlphaFoldDB" id="A0A7W5A1J7"/>
<proteinExistence type="predicted"/>
<dbReference type="Proteomes" id="UP000577707">
    <property type="component" value="Unassembled WGS sequence"/>
</dbReference>
<keyword evidence="2" id="KW-1185">Reference proteome</keyword>
<evidence type="ECO:0000313" key="2">
    <source>
        <dbReference type="Proteomes" id="UP000577707"/>
    </source>
</evidence>
<reference evidence="1 2" key="1">
    <citation type="submission" date="2020-08" db="EMBL/GenBank/DDBJ databases">
        <title>Genomic Encyclopedia of Type Strains, Phase III (KMG-III): the genomes of soil and plant-associated and newly described type strains.</title>
        <authorList>
            <person name="Whitman W."/>
        </authorList>
    </citation>
    <scope>NUCLEOTIDE SEQUENCE [LARGE SCALE GENOMIC DNA]</scope>
    <source>
        <strain evidence="1 2">CECT 3302</strain>
    </source>
</reference>
<name>A0A7W5A1J7_9ACTN</name>
<dbReference type="EMBL" id="JACHXG010000002">
    <property type="protein sequence ID" value="MBB3087814.1"/>
    <property type="molecule type" value="Genomic_DNA"/>
</dbReference>
<accession>A0A7W5A1J7</accession>
<protein>
    <submittedName>
        <fullName evidence="1">Uncharacterized protein</fullName>
    </submittedName>
</protein>
<comment type="caution">
    <text evidence="1">The sequence shown here is derived from an EMBL/GenBank/DDBJ whole genome shotgun (WGS) entry which is preliminary data.</text>
</comment>
<evidence type="ECO:0000313" key="1">
    <source>
        <dbReference type="EMBL" id="MBB3087814.1"/>
    </source>
</evidence>
<gene>
    <name evidence="1" type="ORF">FHS12_000747</name>
</gene>